<dbReference type="Proteomes" id="UP000095300">
    <property type="component" value="Unassembled WGS sequence"/>
</dbReference>
<dbReference type="FunFam" id="1.20.1250.20:FF:000383">
    <property type="entry name" value="Blast:Monocarboxylate transporter 13"/>
    <property type="match status" value="1"/>
</dbReference>
<dbReference type="OrthoDB" id="410267at2759"/>
<proteinExistence type="predicted"/>
<dbReference type="GO" id="GO:0008028">
    <property type="term" value="F:monocarboxylic acid transmembrane transporter activity"/>
    <property type="evidence" value="ECO:0007669"/>
    <property type="project" value="TreeGrafter"/>
</dbReference>
<dbReference type="InterPro" id="IPR036259">
    <property type="entry name" value="MFS_trans_sf"/>
</dbReference>
<dbReference type="AlphaFoldDB" id="A0A1I8QBZ2"/>
<gene>
    <name evidence="4" type="primary">106095888</name>
</gene>
<keyword evidence="2" id="KW-0812">Transmembrane</keyword>
<feature type="domain" description="Major facilitator superfamily (MFS) profile" evidence="3">
    <location>
        <begin position="425"/>
        <end position="621"/>
    </location>
</feature>
<feature type="transmembrane region" description="Helical" evidence="2">
    <location>
        <begin position="210"/>
        <end position="227"/>
    </location>
</feature>
<feature type="transmembrane region" description="Helical" evidence="2">
    <location>
        <begin position="556"/>
        <end position="578"/>
    </location>
</feature>
<dbReference type="KEGG" id="scac:106095888"/>
<feature type="transmembrane region" description="Helical" evidence="2">
    <location>
        <begin position="584"/>
        <end position="604"/>
    </location>
</feature>
<dbReference type="PROSITE" id="PS50850">
    <property type="entry name" value="MFS"/>
    <property type="match status" value="1"/>
</dbReference>
<feature type="transmembrane region" description="Helical" evidence="2">
    <location>
        <begin position="417"/>
        <end position="444"/>
    </location>
</feature>
<comment type="subcellular location">
    <subcellularLocation>
        <location evidence="1">Membrane</location>
        <topology evidence="1">Multi-pass membrane protein</topology>
    </subcellularLocation>
</comment>
<dbReference type="EnsemblMetazoa" id="SCAU015749-RB">
    <property type="protein sequence ID" value="SCAU015749-PB"/>
    <property type="gene ID" value="SCAU015749"/>
</dbReference>
<keyword evidence="2" id="KW-1133">Transmembrane helix</keyword>
<sequence length="621" mass="69092">MMGIELKTTTEEANAIAVYKDTTIPKKPKKPKKRDKSDLGPDFIAPDGGWGWVVCIAAGLSNLSLFPPLQQYGLIYRQRMATYGFDAKEVTTIVNAELALSSLVGLVNGAMFRRFTFRQVAIAGSLLAFSGILLSAFCETFVQYLICFSCTYGIGLGLCMAATSLAVNTYFKNKRRKATGFSWTLTGLGAIVFPHISTLLLTSYGAQGAILVYAAVVLNSFLCALTLQPVLRHSPKPPITAVATTQNDNYECEYCQFQKKDKRSIFSSEYVFNDDDPDKPGYEITEPGTPMIARANDGWFGSKLSLAMDKGPRYRSTKLLKQLSKQESYESDYDTRRRSMYKSNYFNREREEFDRYASKASVNAKSKSDGFHCTCAEEKALLQIQSEDMKREEEFRLQALLEEDKLAKSRMSFWQKVVLFFDLGLLKNFTFVNLAAGMTIMMFGEINFSVLTPFILNSFGYSDAQISLAMSLLAGMDIAVRFLAPLVLEKVKLGNQALFAIGIIIISIGRLVVTLTDSYYMILAVFVLIGFGKGFRTIFAPLIIPSYVPLNRLPAASGLQLILCSIISFSLGPLLGIITDSFGYAATIHSINALTCLTLLFWFIEYLSRRRLGKNSMDSKS</sequence>
<dbReference type="InterPro" id="IPR020846">
    <property type="entry name" value="MFS_dom"/>
</dbReference>
<dbReference type="PANTHER" id="PTHR11360:SF8">
    <property type="entry name" value="BCDNA.LD28120-RELATED"/>
    <property type="match status" value="1"/>
</dbReference>
<evidence type="ECO:0000313" key="4">
    <source>
        <dbReference type="EnsemblMetazoa" id="SCAU015749-PB"/>
    </source>
</evidence>
<reference evidence="4" key="2">
    <citation type="submission" date="2020-05" db="UniProtKB">
        <authorList>
            <consortium name="EnsemblMetazoa"/>
        </authorList>
    </citation>
    <scope>IDENTIFICATION</scope>
    <source>
        <strain evidence="4">USDA</strain>
    </source>
</reference>
<keyword evidence="5" id="KW-1185">Reference proteome</keyword>
<dbReference type="SUPFAM" id="SSF103473">
    <property type="entry name" value="MFS general substrate transporter"/>
    <property type="match status" value="1"/>
</dbReference>
<dbReference type="InterPro" id="IPR011701">
    <property type="entry name" value="MFS"/>
</dbReference>
<feature type="transmembrane region" description="Helical" evidence="2">
    <location>
        <begin position="519"/>
        <end position="544"/>
    </location>
</feature>
<name>A0A1I8QBZ2_STOCA</name>
<accession>A0A1I8QBZ2</accession>
<feature type="transmembrane region" description="Helical" evidence="2">
    <location>
        <begin position="152"/>
        <end position="171"/>
    </location>
</feature>
<feature type="transmembrane region" description="Helical" evidence="2">
    <location>
        <begin position="496"/>
        <end position="513"/>
    </location>
</feature>
<organism evidence="4 5">
    <name type="scientific">Stomoxys calcitrans</name>
    <name type="common">Stable fly</name>
    <name type="synonym">Conops calcitrans</name>
    <dbReference type="NCBI Taxonomy" id="35570"/>
    <lineage>
        <taxon>Eukaryota</taxon>
        <taxon>Metazoa</taxon>
        <taxon>Ecdysozoa</taxon>
        <taxon>Arthropoda</taxon>
        <taxon>Hexapoda</taxon>
        <taxon>Insecta</taxon>
        <taxon>Pterygota</taxon>
        <taxon>Neoptera</taxon>
        <taxon>Endopterygota</taxon>
        <taxon>Diptera</taxon>
        <taxon>Brachycera</taxon>
        <taxon>Muscomorpha</taxon>
        <taxon>Muscoidea</taxon>
        <taxon>Muscidae</taxon>
        <taxon>Stomoxys</taxon>
    </lineage>
</organism>
<dbReference type="EnsemblMetazoa" id="SCAU015749-RA">
    <property type="protein sequence ID" value="SCAU015749-PA"/>
    <property type="gene ID" value="SCAU015749"/>
</dbReference>
<dbReference type="InterPro" id="IPR050327">
    <property type="entry name" value="Proton-linked_MCT"/>
</dbReference>
<feature type="transmembrane region" description="Helical" evidence="2">
    <location>
        <begin position="120"/>
        <end position="146"/>
    </location>
</feature>
<dbReference type="Gene3D" id="1.20.1250.20">
    <property type="entry name" value="MFS general substrate transporter like domains"/>
    <property type="match status" value="2"/>
</dbReference>
<protein>
    <recommendedName>
        <fullName evidence="3">Major facilitator superfamily (MFS) profile domain-containing protein</fullName>
    </recommendedName>
</protein>
<evidence type="ECO:0000256" key="2">
    <source>
        <dbReference type="SAM" id="Phobius"/>
    </source>
</evidence>
<evidence type="ECO:0000259" key="3">
    <source>
        <dbReference type="PROSITE" id="PS50850"/>
    </source>
</evidence>
<keyword evidence="2" id="KW-0472">Membrane</keyword>
<evidence type="ECO:0000313" key="5">
    <source>
        <dbReference type="Proteomes" id="UP000095300"/>
    </source>
</evidence>
<reference evidence="5" key="1">
    <citation type="submission" date="2015-05" db="EMBL/GenBank/DDBJ databases">
        <authorList>
            <person name="Wilson R.K."/>
            <person name="Warren W.C."/>
            <person name="Olafson P."/>
        </authorList>
    </citation>
    <scope>NUCLEOTIDE SEQUENCE [LARGE SCALE GENOMIC DNA]</scope>
    <source>
        <strain evidence="5">USDA</strain>
    </source>
</reference>
<feature type="transmembrane region" description="Helical" evidence="2">
    <location>
        <begin position="49"/>
        <end position="69"/>
    </location>
</feature>
<feature type="transmembrane region" description="Helical" evidence="2">
    <location>
        <begin position="464"/>
        <end position="484"/>
    </location>
</feature>
<dbReference type="Pfam" id="PF07690">
    <property type="entry name" value="MFS_1"/>
    <property type="match status" value="2"/>
</dbReference>
<evidence type="ECO:0000256" key="1">
    <source>
        <dbReference type="ARBA" id="ARBA00004141"/>
    </source>
</evidence>
<feature type="transmembrane region" description="Helical" evidence="2">
    <location>
        <begin position="183"/>
        <end position="204"/>
    </location>
</feature>
<dbReference type="EnsemblMetazoa" id="SCAU015749-RC">
    <property type="protein sequence ID" value="SCAU015749-PC"/>
    <property type="gene ID" value="SCAU015749"/>
</dbReference>
<dbReference type="GO" id="GO:0016020">
    <property type="term" value="C:membrane"/>
    <property type="evidence" value="ECO:0007669"/>
    <property type="project" value="UniProtKB-SubCell"/>
</dbReference>
<dbReference type="VEuPathDB" id="VectorBase:SCAU015749"/>
<dbReference type="PANTHER" id="PTHR11360">
    <property type="entry name" value="MONOCARBOXYLATE TRANSPORTER"/>
    <property type="match status" value="1"/>
</dbReference>